<feature type="transmembrane region" description="Helical" evidence="1">
    <location>
        <begin position="50"/>
        <end position="75"/>
    </location>
</feature>
<keyword evidence="3" id="KW-1185">Reference proteome</keyword>
<feature type="transmembrane region" description="Helical" evidence="1">
    <location>
        <begin position="150"/>
        <end position="172"/>
    </location>
</feature>
<dbReference type="EMBL" id="JARJLM010000036">
    <property type="protein sequence ID" value="MDF3831776.1"/>
    <property type="molecule type" value="Genomic_DNA"/>
</dbReference>
<evidence type="ECO:0000313" key="2">
    <source>
        <dbReference type="EMBL" id="MDF3831776.1"/>
    </source>
</evidence>
<keyword evidence="1" id="KW-0472">Membrane</keyword>
<evidence type="ECO:0000256" key="1">
    <source>
        <dbReference type="SAM" id="Phobius"/>
    </source>
</evidence>
<feature type="transmembrane region" description="Helical" evidence="1">
    <location>
        <begin position="309"/>
        <end position="342"/>
    </location>
</feature>
<dbReference type="RefSeq" id="WP_276263560.1">
    <property type="nucleotide sequence ID" value="NZ_JARJLM010000036.1"/>
</dbReference>
<gene>
    <name evidence="2" type="ORF">P3W85_02200</name>
</gene>
<dbReference type="Proteomes" id="UP001216674">
    <property type="component" value="Unassembled WGS sequence"/>
</dbReference>
<organism evidence="2 3">
    <name type="scientific">Cupriavidus basilensis</name>
    <dbReference type="NCBI Taxonomy" id="68895"/>
    <lineage>
        <taxon>Bacteria</taxon>
        <taxon>Pseudomonadati</taxon>
        <taxon>Pseudomonadota</taxon>
        <taxon>Betaproteobacteria</taxon>
        <taxon>Burkholderiales</taxon>
        <taxon>Burkholderiaceae</taxon>
        <taxon>Cupriavidus</taxon>
    </lineage>
</organism>
<feature type="transmembrane region" description="Helical" evidence="1">
    <location>
        <begin position="87"/>
        <end position="108"/>
    </location>
</feature>
<name>A0ABT6AJ14_9BURK</name>
<feature type="transmembrane region" description="Helical" evidence="1">
    <location>
        <begin position="366"/>
        <end position="384"/>
    </location>
</feature>
<evidence type="ECO:0008006" key="4">
    <source>
        <dbReference type="Google" id="ProtNLM"/>
    </source>
</evidence>
<protein>
    <recommendedName>
        <fullName evidence="4">Transmembrane protein</fullName>
    </recommendedName>
</protein>
<sequence length="430" mass="44716">MKAAQLKYENAPRPSVVLGCLLPAPWLGAAAGLLVAFGPADGLPFRFSPTVLAAVHLLALGMLVPVMVGALFQMMPVVAGVRIRGTAGLAPLVALIAGSTALGLAGGFLTGRPLGFRVAIMLGAPFLSLVGLALLWAGTRVAAIDATTRTLACIGAALIATVATGAALAGALGGQWQVSLGPTLQLHVAVGLVGWLATLVAGVATTVVPMFWQTRRLPASLDRFLPWGIWLLLLGYCGVVIDLPQLAGAGAVPLLLFLAALAVVGLQGVLRARRRHDPGWRLWVAACLSALGAVALSLAAPALPGAVAYPWWIGTAVLVGCGVLPVTAMIGKIVPFLIWLRLRRRLPLPARIPAMQAMISPGQQRWQANLLLLAYVLLLALPLAPRWLALPGGALFAAANVWLGLQLLRAVRCFRRTMIAGGLPPRHPEA</sequence>
<keyword evidence="1" id="KW-1133">Transmembrane helix</keyword>
<feature type="transmembrane region" description="Helical" evidence="1">
    <location>
        <begin position="247"/>
        <end position="270"/>
    </location>
</feature>
<feature type="transmembrane region" description="Helical" evidence="1">
    <location>
        <begin position="192"/>
        <end position="212"/>
    </location>
</feature>
<feature type="transmembrane region" description="Helical" evidence="1">
    <location>
        <begin position="114"/>
        <end position="138"/>
    </location>
</feature>
<comment type="caution">
    <text evidence="2">The sequence shown here is derived from an EMBL/GenBank/DDBJ whole genome shotgun (WGS) entry which is preliminary data.</text>
</comment>
<feature type="transmembrane region" description="Helical" evidence="1">
    <location>
        <begin position="390"/>
        <end position="408"/>
    </location>
</feature>
<feature type="transmembrane region" description="Helical" evidence="1">
    <location>
        <begin position="16"/>
        <end position="38"/>
    </location>
</feature>
<feature type="transmembrane region" description="Helical" evidence="1">
    <location>
        <begin position="224"/>
        <end position="241"/>
    </location>
</feature>
<feature type="transmembrane region" description="Helical" evidence="1">
    <location>
        <begin position="282"/>
        <end position="303"/>
    </location>
</feature>
<reference evidence="2 3" key="1">
    <citation type="submission" date="2023-03" db="EMBL/GenBank/DDBJ databases">
        <title>Draft assemblies of triclosan tolerant bacteria isolated from returned activated sludge.</title>
        <authorList>
            <person name="Van Hamelsveld S."/>
        </authorList>
    </citation>
    <scope>NUCLEOTIDE SEQUENCE [LARGE SCALE GENOMIC DNA]</scope>
    <source>
        <strain evidence="2 3">GW210010_S58</strain>
    </source>
</reference>
<proteinExistence type="predicted"/>
<accession>A0ABT6AJ14</accession>
<keyword evidence="1" id="KW-0812">Transmembrane</keyword>
<evidence type="ECO:0000313" key="3">
    <source>
        <dbReference type="Proteomes" id="UP001216674"/>
    </source>
</evidence>